<name>A0A1I6WBW2_9ACTN</name>
<dbReference type="EMBL" id="FPAB01000017">
    <property type="protein sequence ID" value="SFT23231.1"/>
    <property type="molecule type" value="Genomic_DNA"/>
</dbReference>
<sequence>MLAALGGLAVTMAVLAPHVYRSESTVQAVAWTVMLVATIAAVALLGCAEVLIRCRARHDEAPGA</sequence>
<gene>
    <name evidence="2" type="ORF">SAMN05444716_1174</name>
</gene>
<protein>
    <submittedName>
        <fullName evidence="2">Uncharacterized protein</fullName>
    </submittedName>
</protein>
<dbReference type="AlphaFoldDB" id="A0A1I6WBW2"/>
<evidence type="ECO:0000313" key="2">
    <source>
        <dbReference type="EMBL" id="SFT23231.1"/>
    </source>
</evidence>
<reference evidence="3" key="1">
    <citation type="submission" date="2016-10" db="EMBL/GenBank/DDBJ databases">
        <authorList>
            <person name="Varghese N."/>
            <person name="Submissions S."/>
        </authorList>
    </citation>
    <scope>NUCLEOTIDE SEQUENCE [LARGE SCALE GENOMIC DNA]</scope>
    <source>
        <strain evidence="3">CGMCC 4.7047</strain>
    </source>
</reference>
<keyword evidence="1" id="KW-0472">Membrane</keyword>
<dbReference type="Proteomes" id="UP000198873">
    <property type="component" value="Unassembled WGS sequence"/>
</dbReference>
<evidence type="ECO:0000256" key="1">
    <source>
        <dbReference type="SAM" id="Phobius"/>
    </source>
</evidence>
<keyword evidence="1" id="KW-0812">Transmembrane</keyword>
<proteinExistence type="predicted"/>
<organism evidence="2 3">
    <name type="scientific">Streptomyces harbinensis</name>
    <dbReference type="NCBI Taxonomy" id="1176198"/>
    <lineage>
        <taxon>Bacteria</taxon>
        <taxon>Bacillati</taxon>
        <taxon>Actinomycetota</taxon>
        <taxon>Actinomycetes</taxon>
        <taxon>Kitasatosporales</taxon>
        <taxon>Streptomycetaceae</taxon>
        <taxon>Streptomyces</taxon>
    </lineage>
</organism>
<feature type="transmembrane region" description="Helical" evidence="1">
    <location>
        <begin position="31"/>
        <end position="52"/>
    </location>
</feature>
<keyword evidence="3" id="KW-1185">Reference proteome</keyword>
<evidence type="ECO:0000313" key="3">
    <source>
        <dbReference type="Proteomes" id="UP000198873"/>
    </source>
</evidence>
<accession>A0A1I6WBW2</accession>
<keyword evidence="1" id="KW-1133">Transmembrane helix</keyword>